<dbReference type="AlphaFoldDB" id="A0A5M9M4L2"/>
<proteinExistence type="predicted"/>
<dbReference type="RefSeq" id="XP_033421297.1">
    <property type="nucleotide sequence ID" value="XM_033575442.1"/>
</dbReference>
<dbReference type="Proteomes" id="UP000324241">
    <property type="component" value="Unassembled WGS sequence"/>
</dbReference>
<feature type="region of interest" description="Disordered" evidence="1">
    <location>
        <begin position="1"/>
        <end position="37"/>
    </location>
</feature>
<reference evidence="2 3" key="1">
    <citation type="submission" date="2019-08" db="EMBL/GenBank/DDBJ databases">
        <title>The genome sequence of a newly discovered highly antifungal drug resistant Aspergillus species, Aspergillus tanneri NIH 1004.</title>
        <authorList>
            <person name="Mounaud S."/>
            <person name="Singh I."/>
            <person name="Joardar V."/>
            <person name="Pakala S."/>
            <person name="Pakala S."/>
            <person name="Venepally P."/>
            <person name="Chung J.K."/>
            <person name="Losada L."/>
            <person name="Nierman W.C."/>
        </authorList>
    </citation>
    <scope>NUCLEOTIDE SEQUENCE [LARGE SCALE GENOMIC DNA]</scope>
    <source>
        <strain evidence="2 3">NIH1004</strain>
    </source>
</reference>
<dbReference type="GeneID" id="54333575"/>
<feature type="compositionally biased region" description="Polar residues" evidence="1">
    <location>
        <begin position="25"/>
        <end position="35"/>
    </location>
</feature>
<protein>
    <submittedName>
        <fullName evidence="2">Uncharacterized protein</fullName>
    </submittedName>
</protein>
<evidence type="ECO:0000313" key="3">
    <source>
        <dbReference type="Proteomes" id="UP000324241"/>
    </source>
</evidence>
<sequence length="161" mass="17855">MAEQDRGDYISWVQDANDKSRDPPLTQSGDDNATYTDRRHLKRTRVLRIGSRISSPQSMTASSRSASPHLCRLRRIAQPWSSTPVATTGVESRKGVIFLVSQPCGMMSWAPECRLSAVPVVEDIFISKHGRYLGRTTLVELHNSLEASTGVAMMEHLLGSE</sequence>
<comment type="caution">
    <text evidence="2">The sequence shown here is derived from an EMBL/GenBank/DDBJ whole genome shotgun (WGS) entry which is preliminary data.</text>
</comment>
<name>A0A5M9M4L2_9EURO</name>
<evidence type="ECO:0000256" key="1">
    <source>
        <dbReference type="SAM" id="MobiDB-lite"/>
    </source>
</evidence>
<dbReference type="EMBL" id="QUQM01000008">
    <property type="protein sequence ID" value="KAA8641935.1"/>
    <property type="molecule type" value="Genomic_DNA"/>
</dbReference>
<accession>A0A5M9M4L2</accession>
<gene>
    <name evidence="2" type="ORF">ATNIH1004_010874</name>
</gene>
<organism evidence="2 3">
    <name type="scientific">Aspergillus tanneri</name>
    <dbReference type="NCBI Taxonomy" id="1220188"/>
    <lineage>
        <taxon>Eukaryota</taxon>
        <taxon>Fungi</taxon>
        <taxon>Dikarya</taxon>
        <taxon>Ascomycota</taxon>
        <taxon>Pezizomycotina</taxon>
        <taxon>Eurotiomycetes</taxon>
        <taxon>Eurotiomycetidae</taxon>
        <taxon>Eurotiales</taxon>
        <taxon>Aspergillaceae</taxon>
        <taxon>Aspergillus</taxon>
        <taxon>Aspergillus subgen. Circumdati</taxon>
    </lineage>
</organism>
<evidence type="ECO:0000313" key="2">
    <source>
        <dbReference type="EMBL" id="KAA8641935.1"/>
    </source>
</evidence>